<evidence type="ECO:0000256" key="5">
    <source>
        <dbReference type="ARBA" id="ARBA00023136"/>
    </source>
</evidence>
<reference evidence="8" key="1">
    <citation type="submission" date="2022-07" db="EMBL/GenBank/DDBJ databases">
        <title>Chromosome-level genome of Muraenolepis orangiensis.</title>
        <authorList>
            <person name="Kim J."/>
        </authorList>
    </citation>
    <scope>NUCLEOTIDE SEQUENCE</scope>
    <source>
        <strain evidence="8">KU_S4_2022</strain>
        <tissue evidence="8">Muscle</tissue>
    </source>
</reference>
<dbReference type="PANTHER" id="PTHR14297:SF4">
    <property type="entry name" value="XK-RELATED PROTEIN 2"/>
    <property type="match status" value="1"/>
</dbReference>
<comment type="similarity">
    <text evidence="2 6">Belongs to the XK family.</text>
</comment>
<feature type="transmembrane region" description="Helical" evidence="6">
    <location>
        <begin position="386"/>
        <end position="409"/>
    </location>
</feature>
<evidence type="ECO:0000313" key="9">
    <source>
        <dbReference type="Proteomes" id="UP001148018"/>
    </source>
</evidence>
<evidence type="ECO:0000256" key="7">
    <source>
        <dbReference type="SAM" id="MobiDB-lite"/>
    </source>
</evidence>
<feature type="transmembrane region" description="Helical" evidence="6">
    <location>
        <begin position="272"/>
        <end position="290"/>
    </location>
</feature>
<keyword evidence="4 6" id="KW-1133">Transmembrane helix</keyword>
<dbReference type="OrthoDB" id="10037417at2759"/>
<feature type="transmembrane region" description="Helical" evidence="6">
    <location>
        <begin position="354"/>
        <end position="374"/>
    </location>
</feature>
<feature type="transmembrane region" description="Helical" evidence="6">
    <location>
        <begin position="107"/>
        <end position="128"/>
    </location>
</feature>
<evidence type="ECO:0000256" key="4">
    <source>
        <dbReference type="ARBA" id="ARBA00022989"/>
    </source>
</evidence>
<dbReference type="InterPro" id="IPR051773">
    <property type="entry name" value="XK-related_adapter"/>
</dbReference>
<feature type="transmembrane region" description="Helical" evidence="6">
    <location>
        <begin position="42"/>
        <end position="65"/>
    </location>
</feature>
<feature type="transmembrane region" description="Helical" evidence="6">
    <location>
        <begin position="72"/>
        <end position="95"/>
    </location>
</feature>
<name>A0A9Q0DGY2_9TELE</name>
<dbReference type="GO" id="GO:0005886">
    <property type="term" value="C:plasma membrane"/>
    <property type="evidence" value="ECO:0007669"/>
    <property type="project" value="UniProtKB-ARBA"/>
</dbReference>
<protein>
    <recommendedName>
        <fullName evidence="6">XK-related protein</fullName>
    </recommendedName>
</protein>
<keyword evidence="3 6" id="KW-0812">Transmembrane</keyword>
<proteinExistence type="inferred from homology"/>
<dbReference type="InterPro" id="IPR018629">
    <property type="entry name" value="XK-rel"/>
</dbReference>
<dbReference type="EMBL" id="JANIIK010000116">
    <property type="protein sequence ID" value="KAJ3588420.1"/>
    <property type="molecule type" value="Genomic_DNA"/>
</dbReference>
<feature type="transmembrane region" description="Helical" evidence="6">
    <location>
        <begin position="310"/>
        <end position="334"/>
    </location>
</feature>
<evidence type="ECO:0000313" key="8">
    <source>
        <dbReference type="EMBL" id="KAJ3588420.1"/>
    </source>
</evidence>
<keyword evidence="5 6" id="KW-0472">Membrane</keyword>
<dbReference type="Pfam" id="PF09815">
    <property type="entry name" value="XK-related"/>
    <property type="match status" value="1"/>
</dbReference>
<dbReference type="PANTHER" id="PTHR14297">
    <property type="entry name" value="MEMBRANE TRANSPORT PROTEIN XK FAMILY MEMBER"/>
    <property type="match status" value="1"/>
</dbReference>
<keyword evidence="9" id="KW-1185">Reference proteome</keyword>
<evidence type="ECO:0000256" key="2">
    <source>
        <dbReference type="ARBA" id="ARBA00008789"/>
    </source>
</evidence>
<feature type="region of interest" description="Disordered" evidence="7">
    <location>
        <begin position="1"/>
        <end position="22"/>
    </location>
</feature>
<dbReference type="Proteomes" id="UP001148018">
    <property type="component" value="Unassembled WGS sequence"/>
</dbReference>
<evidence type="ECO:0000256" key="6">
    <source>
        <dbReference type="RuleBase" id="RU910716"/>
    </source>
</evidence>
<comment type="caution">
    <text evidence="8">The sequence shown here is derived from an EMBL/GenBank/DDBJ whole genome shotgun (WGS) entry which is preliminary data.</text>
</comment>
<gene>
    <name evidence="8" type="ORF">NHX12_012013</name>
</gene>
<accession>A0A9Q0DGY2</accession>
<feature type="transmembrane region" description="Helical" evidence="6">
    <location>
        <begin position="206"/>
        <end position="230"/>
    </location>
</feature>
<dbReference type="AlphaFoldDB" id="A0A9Q0DGY2"/>
<evidence type="ECO:0000256" key="1">
    <source>
        <dbReference type="ARBA" id="ARBA00004141"/>
    </source>
</evidence>
<organism evidence="8 9">
    <name type="scientific">Muraenolepis orangiensis</name>
    <name type="common">Patagonian moray cod</name>
    <dbReference type="NCBI Taxonomy" id="630683"/>
    <lineage>
        <taxon>Eukaryota</taxon>
        <taxon>Metazoa</taxon>
        <taxon>Chordata</taxon>
        <taxon>Craniata</taxon>
        <taxon>Vertebrata</taxon>
        <taxon>Euteleostomi</taxon>
        <taxon>Actinopterygii</taxon>
        <taxon>Neopterygii</taxon>
        <taxon>Teleostei</taxon>
        <taxon>Neoteleostei</taxon>
        <taxon>Acanthomorphata</taxon>
        <taxon>Zeiogadaria</taxon>
        <taxon>Gadariae</taxon>
        <taxon>Gadiformes</taxon>
        <taxon>Muraenolepidoidei</taxon>
        <taxon>Muraenolepididae</taxon>
        <taxon>Muraenolepis</taxon>
    </lineage>
</organism>
<sequence>MEDNDPIERETTSDAGEPSEHRASVENGVLLVVNHSRIQPPFSVVLATLLYCAEFVSASVMCAMYHKSEDTIWMGFTITFVIVPAVLIQMALTFFHRDLGRDRPLVLFLHLLLLGPVIRCLEALVVYYKAGKKEEPYVTISRKIGLKKGQNLPMEWEIGHSERTLAAHRNAFKRTALIQAFLGSTPQLTLQLYATIQEKYVLKTRLTLMVITLISVTYGALVCSVLAIQIRYDEYKVRLRPAAYLCMIAWRGLEIATRITSLVLFSTALTHWVIAVGLLNLLFFFIMPWAEFWARKGSLPENVENNFSKLGTTVVLCMFTLLYACINVFCWSAVQLDLTHRELIEKKQCWGRQAAYYCGRFVENLVLIALWYAFKSDFYEYVCAPLLAVQLLVCYGLAVLFMLLFYQFFHPCKRLFRHNVHDCLHCVCLKGGGGRPRPREPPNSYSTNATMVLVPDEHPPDITSQLGDREMADTLDAA</sequence>
<evidence type="ECO:0000256" key="3">
    <source>
        <dbReference type="ARBA" id="ARBA00022692"/>
    </source>
</evidence>
<comment type="subcellular location">
    <subcellularLocation>
        <location evidence="1 6">Membrane</location>
        <topology evidence="1 6">Multi-pass membrane protein</topology>
    </subcellularLocation>
</comment>
<feature type="region of interest" description="Disordered" evidence="7">
    <location>
        <begin position="456"/>
        <end position="478"/>
    </location>
</feature>